<proteinExistence type="predicted"/>
<reference evidence="1 2" key="2">
    <citation type="journal article" date="2010" name="J Osaka Dent Univ">
        <title>Isolation and identification of Rothia mucilaginosa from persistent apical periodontitis lesions.</title>
        <authorList>
            <person name="Yamane K."/>
            <person name="Yoshida M."/>
            <person name="Fujihira T."/>
            <person name="Baba T."/>
            <person name="Tsuji N."/>
            <person name="Hayashi H."/>
            <person name="Sugimori C."/>
            <person name="Yamanaka T."/>
            <person name="Mashimo C."/>
            <person name="Nambu T."/>
            <person name="Kawai H."/>
            <person name="Fukushima H."/>
        </authorList>
    </citation>
    <scope>NUCLEOTIDE SEQUENCE [LARGE SCALE GENOMIC DNA]</scope>
    <source>
        <strain evidence="1 2">DY-18</strain>
    </source>
</reference>
<dbReference type="EMBL" id="AP011540">
    <property type="protein sequence ID" value="BAI64181.1"/>
    <property type="molecule type" value="Genomic_DNA"/>
</dbReference>
<evidence type="ECO:0000313" key="1">
    <source>
        <dbReference type="EMBL" id="BAI64181.1"/>
    </source>
</evidence>
<dbReference type="AlphaFoldDB" id="D2NRA5"/>
<gene>
    <name evidence="1" type="ordered locus">RMDY18_03490</name>
</gene>
<organism evidence="1 2">
    <name type="scientific">Rothia mucilaginosa (strain DY-18)</name>
    <name type="common">Stomatococcus mucilaginosus</name>
    <dbReference type="NCBI Taxonomy" id="680646"/>
    <lineage>
        <taxon>Bacteria</taxon>
        <taxon>Bacillati</taxon>
        <taxon>Actinomycetota</taxon>
        <taxon>Actinomycetes</taxon>
        <taxon>Micrococcales</taxon>
        <taxon>Micrococcaceae</taxon>
        <taxon>Rothia</taxon>
    </lineage>
</organism>
<dbReference type="KEGG" id="rmu:RMDY18_03490"/>
<dbReference type="Proteomes" id="UP000001883">
    <property type="component" value="Chromosome"/>
</dbReference>
<sequence>MIVPFLHLCRRVIYTRNAVTPQAGAHYTPACGVQLRLFGHVTHRLRTQEGLRVDRSTRTLRQVLNTLQDQALTQRPRAHTHRLNPERLHRRLRSDSARQHLLRTRLRNTRQIATLRHRHRLHTTSPQAQILQVHLTLHMRARRIRRRTTNTRQRTERLRRTHRHIRRTITQQILRHRGDLLTHILTQTLHLLRLRRLLIKKLTRQTARTQRHTHRRIRQRIRTRRKLKRAATNIKIKDASRTPALPAAHRKVRNRRLLITRNTIQAHAGLLTHLMQHRRTITRLTDSARGERQQVLRLILDCEVAGASHEAGQCVRALLRNIALSVEVLHELQRNLVRCVRFGARSRAAVNQ</sequence>
<accession>D2NRA5</accession>
<protein>
    <submittedName>
        <fullName evidence="1">Uncharacterized protein</fullName>
    </submittedName>
</protein>
<name>D2NRA5_ROTMD</name>
<reference evidence="2" key="1">
    <citation type="submission" date="2009-07" db="EMBL/GenBank/DDBJ databases">
        <title>Complete genome sequence of Rothia mucilaginosa DJ.</title>
        <authorList>
            <person name="Yamane K."/>
            <person name="Nambu T."/>
            <person name="Mashimo C."/>
            <person name="Sugimori C."/>
            <person name="Yamanaka T."/>
            <person name="Leung K."/>
            <person name="Fukushima H."/>
        </authorList>
    </citation>
    <scope>NUCLEOTIDE SEQUENCE [LARGE SCALE GENOMIC DNA]</scope>
    <source>
        <strain evidence="2">DY-18</strain>
    </source>
</reference>
<reference evidence="1 2" key="3">
    <citation type="journal article" date="2010" name="Sequencing">
        <title>Complete Genome Sequence of Rothia mucilaginosa DY-18: A Clinical Isolate with Dense Meshwork-Like Structures from a Persistent Apical Periodontitis Lesion.</title>
        <authorList>
            <person name="Yamane K."/>
            <person name="Nambu T."/>
            <person name="Yamanaka T."/>
            <person name="Mashimo C."/>
            <person name="Sugimori C."/>
            <person name="Leung K.-P."/>
            <person name="Fukushima H."/>
        </authorList>
    </citation>
    <scope>NUCLEOTIDE SEQUENCE [LARGE SCALE GENOMIC DNA]</scope>
    <source>
        <strain evidence="1 2">DY-18</strain>
    </source>
</reference>
<dbReference type="HOGENOM" id="CLU_787288_0_0_11"/>
<evidence type="ECO:0000313" key="2">
    <source>
        <dbReference type="Proteomes" id="UP000001883"/>
    </source>
</evidence>
<keyword evidence="2" id="KW-1185">Reference proteome</keyword>